<accession>A0ABN9PSV8</accession>
<feature type="non-terminal residue" evidence="1">
    <location>
        <position position="1"/>
    </location>
</feature>
<keyword evidence="2" id="KW-1185">Reference proteome</keyword>
<proteinExistence type="predicted"/>
<comment type="caution">
    <text evidence="1">The sequence shown here is derived from an EMBL/GenBank/DDBJ whole genome shotgun (WGS) entry which is preliminary data.</text>
</comment>
<reference evidence="1" key="1">
    <citation type="submission" date="2023-10" db="EMBL/GenBank/DDBJ databases">
        <authorList>
            <person name="Chen Y."/>
            <person name="Shah S."/>
            <person name="Dougan E. K."/>
            <person name="Thang M."/>
            <person name="Chan C."/>
        </authorList>
    </citation>
    <scope>NUCLEOTIDE SEQUENCE [LARGE SCALE GENOMIC DNA]</scope>
</reference>
<evidence type="ECO:0000313" key="2">
    <source>
        <dbReference type="Proteomes" id="UP001189429"/>
    </source>
</evidence>
<protein>
    <submittedName>
        <fullName evidence="1">Uncharacterized protein</fullName>
    </submittedName>
</protein>
<evidence type="ECO:0000313" key="1">
    <source>
        <dbReference type="EMBL" id="CAK0795484.1"/>
    </source>
</evidence>
<dbReference type="EMBL" id="CAUYUJ010001347">
    <property type="protein sequence ID" value="CAK0795484.1"/>
    <property type="molecule type" value="Genomic_DNA"/>
</dbReference>
<organism evidence="1 2">
    <name type="scientific">Prorocentrum cordatum</name>
    <dbReference type="NCBI Taxonomy" id="2364126"/>
    <lineage>
        <taxon>Eukaryota</taxon>
        <taxon>Sar</taxon>
        <taxon>Alveolata</taxon>
        <taxon>Dinophyceae</taxon>
        <taxon>Prorocentrales</taxon>
        <taxon>Prorocentraceae</taxon>
        <taxon>Prorocentrum</taxon>
    </lineage>
</organism>
<name>A0ABN9PSV8_9DINO</name>
<dbReference type="Proteomes" id="UP001189429">
    <property type="component" value="Unassembled WGS sequence"/>
</dbReference>
<gene>
    <name evidence="1" type="ORF">PCOR1329_LOCUS5150</name>
</gene>
<sequence length="199" mass="21737">VSTVLFEGLGVPEVKVDKHVRTGGNESPACWNAVVAAMWADIVQDWDKGGLGYECINPNQTTETALVNHLIFADNVYIIGSGLNPKAFQQQLNDFTLALHQWKFDWKLDSLQFAAIGCSPGKFFTSIHRSNMPGDIGLDGADEYVSVELQQVSVLNVLGNDIADSFREPQLMLTAVSTLLARHSVAISNTFDPVRCIGI</sequence>